<feature type="transmembrane region" description="Helical" evidence="1">
    <location>
        <begin position="6"/>
        <end position="25"/>
    </location>
</feature>
<dbReference type="EMBL" id="QGGP01000004">
    <property type="protein sequence ID" value="PWK18583.1"/>
    <property type="molecule type" value="Genomic_DNA"/>
</dbReference>
<organism evidence="2 3">
    <name type="scientific">Xanthomarina spongicola</name>
    <dbReference type="NCBI Taxonomy" id="570520"/>
    <lineage>
        <taxon>Bacteria</taxon>
        <taxon>Pseudomonadati</taxon>
        <taxon>Bacteroidota</taxon>
        <taxon>Flavobacteriia</taxon>
        <taxon>Flavobacteriales</taxon>
        <taxon>Flavobacteriaceae</taxon>
        <taxon>Xanthomarina</taxon>
    </lineage>
</organism>
<feature type="transmembrane region" description="Helical" evidence="1">
    <location>
        <begin position="37"/>
        <end position="57"/>
    </location>
</feature>
<reference evidence="2 3" key="1">
    <citation type="submission" date="2018-05" db="EMBL/GenBank/DDBJ databases">
        <title>Genomic Encyclopedia of Archaeal and Bacterial Type Strains, Phase II (KMG-II): from individual species to whole genera.</title>
        <authorList>
            <person name="Goeker M."/>
        </authorList>
    </citation>
    <scope>NUCLEOTIDE SEQUENCE [LARGE SCALE GENOMIC DNA]</scope>
    <source>
        <strain evidence="2 3">DSM 22637</strain>
    </source>
</reference>
<dbReference type="OrthoDB" id="3684935at2"/>
<feature type="transmembrane region" description="Helical" evidence="1">
    <location>
        <begin position="72"/>
        <end position="90"/>
    </location>
</feature>
<dbReference type="AlphaFoldDB" id="A0A316DP96"/>
<feature type="transmembrane region" description="Helical" evidence="1">
    <location>
        <begin position="110"/>
        <end position="133"/>
    </location>
</feature>
<keyword evidence="3" id="KW-1185">Reference proteome</keyword>
<name>A0A316DP96_9FLAO</name>
<dbReference type="RefSeq" id="WP_109682402.1">
    <property type="nucleotide sequence ID" value="NZ_QGGP01000004.1"/>
</dbReference>
<dbReference type="Pfam" id="PF11139">
    <property type="entry name" value="SfLAP"/>
    <property type="match status" value="1"/>
</dbReference>
<keyword evidence="1" id="KW-1133">Transmembrane helix</keyword>
<feature type="transmembrane region" description="Helical" evidence="1">
    <location>
        <begin position="182"/>
        <end position="204"/>
    </location>
</feature>
<keyword evidence="1" id="KW-0812">Transmembrane</keyword>
<comment type="caution">
    <text evidence="2">The sequence shown here is derived from an EMBL/GenBank/DDBJ whole genome shotgun (WGS) entry which is preliminary data.</text>
</comment>
<sequence>MDNLTFVPLAFTVMLGPQILVPMLLITRKDPVKSSLVYILSITASIILTTYIYYFVIQATHFHKLSSHGKPYFKYLLAGILFYILIKTIINRKKLTKLPKWLESVKNATLSRIALIAFFLIALMPGDIAMSFTVGSLLNTHNSSILGAFPFFAMVSLISAIPLFVYWSFGKKGNQIMDKLNIWLNTHGYVINILTLSIFIFLILF</sequence>
<keyword evidence="1" id="KW-0472">Membrane</keyword>
<dbReference type="InterPro" id="IPR021315">
    <property type="entry name" value="Gap/Sap"/>
</dbReference>
<evidence type="ECO:0000313" key="2">
    <source>
        <dbReference type="EMBL" id="PWK18583.1"/>
    </source>
</evidence>
<dbReference type="Proteomes" id="UP000245430">
    <property type="component" value="Unassembled WGS sequence"/>
</dbReference>
<proteinExistence type="predicted"/>
<gene>
    <name evidence="2" type="ORF">LX78_01890</name>
</gene>
<evidence type="ECO:0000313" key="3">
    <source>
        <dbReference type="Proteomes" id="UP000245430"/>
    </source>
</evidence>
<evidence type="ECO:0000256" key="1">
    <source>
        <dbReference type="SAM" id="Phobius"/>
    </source>
</evidence>
<protein>
    <submittedName>
        <fullName evidence="2">Sap-like sulfolipid-1-addressing protein</fullName>
    </submittedName>
</protein>
<feature type="transmembrane region" description="Helical" evidence="1">
    <location>
        <begin position="145"/>
        <end position="170"/>
    </location>
</feature>
<accession>A0A316DP96</accession>